<sequence length="302" mass="33675">MVSILLNYFNSETTYLSVGKCLVGSGEPPKEDKAQQPNANDRSYVPGQDDDKKVFVGGLVRTITEKELREYFNHYGEIENINIKTHPFSGESRGFAFVQFVNAKTVDDLLATEDHFIANKKVVLKRVIRRVNPLYCKIFVTGLTYEMTEQDVRNHFVQFGQIIDFHQPFDKIKKQKKSYCFITFQDSEAVNQVLENPKRVINGQKIHVRKFKFNSMTANGARAGPMGGARGPANFGMKSAYPGYMALAAASPHGTAANNGYAYGAYSGNDYSATGYGGGGYRAQAYPGGQYREATYPRHASY</sequence>
<dbReference type="PROSITE" id="PS50102">
    <property type="entry name" value="RRM"/>
    <property type="match status" value="2"/>
</dbReference>
<dbReference type="SUPFAM" id="SSF54928">
    <property type="entry name" value="RNA-binding domain, RBD"/>
    <property type="match status" value="2"/>
</dbReference>
<name>A0A6G0U3K4_APHGL</name>
<keyword evidence="8" id="KW-1185">Reference proteome</keyword>
<dbReference type="InterPro" id="IPR035979">
    <property type="entry name" value="RBD_domain_sf"/>
</dbReference>
<dbReference type="AlphaFoldDB" id="A0A6G0U3K4"/>
<comment type="caution">
    <text evidence="7">The sequence shown here is derived from an EMBL/GenBank/DDBJ whole genome shotgun (WGS) entry which is preliminary data.</text>
</comment>
<reference evidence="7 8" key="1">
    <citation type="submission" date="2019-08" db="EMBL/GenBank/DDBJ databases">
        <title>The genome of the soybean aphid Biotype 1, its phylome, world population structure and adaptation to the North American continent.</title>
        <authorList>
            <person name="Giordano R."/>
            <person name="Donthu R.K."/>
            <person name="Hernandez A.G."/>
            <person name="Wright C.L."/>
            <person name="Zimin A.V."/>
        </authorList>
    </citation>
    <scope>NUCLEOTIDE SEQUENCE [LARGE SCALE GENOMIC DNA]</scope>
    <source>
        <tissue evidence="7">Whole aphids</tissue>
    </source>
</reference>
<dbReference type="SMART" id="SM00360">
    <property type="entry name" value="RRM"/>
    <property type="match status" value="2"/>
</dbReference>
<accession>A0A6G0U3K4</accession>
<evidence type="ECO:0000313" key="8">
    <source>
        <dbReference type="Proteomes" id="UP000475862"/>
    </source>
</evidence>
<comment type="subcellular location">
    <subcellularLocation>
        <location evidence="1">Nucleus</location>
    </subcellularLocation>
</comment>
<evidence type="ECO:0000256" key="2">
    <source>
        <dbReference type="ARBA" id="ARBA00022884"/>
    </source>
</evidence>
<dbReference type="PANTHER" id="PTHR48033">
    <property type="entry name" value="RNA-BINDING (RRM/RBD/RNP MOTIFS) FAMILY PROTEIN"/>
    <property type="match status" value="1"/>
</dbReference>
<evidence type="ECO:0000256" key="4">
    <source>
        <dbReference type="PROSITE-ProRule" id="PRU00176"/>
    </source>
</evidence>
<dbReference type="InterPro" id="IPR012677">
    <property type="entry name" value="Nucleotide-bd_a/b_plait_sf"/>
</dbReference>
<dbReference type="Gene3D" id="3.30.70.330">
    <property type="match status" value="2"/>
</dbReference>
<evidence type="ECO:0000313" key="7">
    <source>
        <dbReference type="EMBL" id="KAE9543360.1"/>
    </source>
</evidence>
<proteinExistence type="predicted"/>
<evidence type="ECO:0000256" key="3">
    <source>
        <dbReference type="ARBA" id="ARBA00023242"/>
    </source>
</evidence>
<gene>
    <name evidence="7" type="ORF">AGLY_002160</name>
</gene>
<dbReference type="PANTHER" id="PTHR48033:SF10">
    <property type="entry name" value="RNA-BINDING PROTEIN SQUID"/>
    <property type="match status" value="1"/>
</dbReference>
<feature type="region of interest" description="Disordered" evidence="5">
    <location>
        <begin position="27"/>
        <end position="50"/>
    </location>
</feature>
<dbReference type="GO" id="GO:0005654">
    <property type="term" value="C:nucleoplasm"/>
    <property type="evidence" value="ECO:0007669"/>
    <property type="project" value="TreeGrafter"/>
</dbReference>
<dbReference type="EMBL" id="VYZN01000008">
    <property type="protein sequence ID" value="KAE9543360.1"/>
    <property type="molecule type" value="Genomic_DNA"/>
</dbReference>
<keyword evidence="3" id="KW-0539">Nucleus</keyword>
<dbReference type="InterPro" id="IPR000504">
    <property type="entry name" value="RRM_dom"/>
</dbReference>
<dbReference type="GO" id="GO:0010468">
    <property type="term" value="P:regulation of gene expression"/>
    <property type="evidence" value="ECO:0007669"/>
    <property type="project" value="TreeGrafter"/>
</dbReference>
<dbReference type="GO" id="GO:0000785">
    <property type="term" value="C:chromatin"/>
    <property type="evidence" value="ECO:0007669"/>
    <property type="project" value="TreeGrafter"/>
</dbReference>
<evidence type="ECO:0000256" key="5">
    <source>
        <dbReference type="SAM" id="MobiDB-lite"/>
    </source>
</evidence>
<evidence type="ECO:0000259" key="6">
    <source>
        <dbReference type="PROSITE" id="PS50102"/>
    </source>
</evidence>
<organism evidence="7 8">
    <name type="scientific">Aphis glycines</name>
    <name type="common">Soybean aphid</name>
    <dbReference type="NCBI Taxonomy" id="307491"/>
    <lineage>
        <taxon>Eukaryota</taxon>
        <taxon>Metazoa</taxon>
        <taxon>Ecdysozoa</taxon>
        <taxon>Arthropoda</taxon>
        <taxon>Hexapoda</taxon>
        <taxon>Insecta</taxon>
        <taxon>Pterygota</taxon>
        <taxon>Neoptera</taxon>
        <taxon>Paraneoptera</taxon>
        <taxon>Hemiptera</taxon>
        <taxon>Sternorrhyncha</taxon>
        <taxon>Aphidomorpha</taxon>
        <taxon>Aphidoidea</taxon>
        <taxon>Aphididae</taxon>
        <taxon>Aphidini</taxon>
        <taxon>Aphis</taxon>
        <taxon>Aphis</taxon>
    </lineage>
</organism>
<dbReference type="Pfam" id="PF00076">
    <property type="entry name" value="RRM_1"/>
    <property type="match status" value="2"/>
</dbReference>
<dbReference type="Proteomes" id="UP000475862">
    <property type="component" value="Unassembled WGS sequence"/>
</dbReference>
<dbReference type="GO" id="GO:0003723">
    <property type="term" value="F:RNA binding"/>
    <property type="evidence" value="ECO:0007669"/>
    <property type="project" value="UniProtKB-UniRule"/>
</dbReference>
<evidence type="ECO:0000256" key="1">
    <source>
        <dbReference type="ARBA" id="ARBA00004123"/>
    </source>
</evidence>
<feature type="domain" description="RRM" evidence="6">
    <location>
        <begin position="52"/>
        <end position="129"/>
    </location>
</feature>
<keyword evidence="2 4" id="KW-0694">RNA-binding</keyword>
<protein>
    <recommendedName>
        <fullName evidence="6">RRM domain-containing protein</fullName>
    </recommendedName>
</protein>
<dbReference type="OrthoDB" id="1875751at2759"/>
<feature type="domain" description="RRM" evidence="6">
    <location>
        <begin position="136"/>
        <end position="218"/>
    </location>
</feature>